<dbReference type="NCBIfam" id="TIGR02928">
    <property type="entry name" value="orc1/cdc6 family replication initiation protein"/>
    <property type="match status" value="1"/>
</dbReference>
<dbReference type="InterPro" id="IPR015163">
    <property type="entry name" value="Cdc6_C"/>
</dbReference>
<dbReference type="InterPro" id="IPR036388">
    <property type="entry name" value="WH-like_DNA-bd_sf"/>
</dbReference>
<evidence type="ECO:0000256" key="4">
    <source>
        <dbReference type="ARBA" id="ARBA00022840"/>
    </source>
</evidence>
<dbReference type="Proteomes" id="UP000641625">
    <property type="component" value="Unassembled WGS sequence"/>
</dbReference>
<dbReference type="InterPro" id="IPR014277">
    <property type="entry name" value="Orc1/Cdc6_arc"/>
</dbReference>
<evidence type="ECO:0000259" key="6">
    <source>
        <dbReference type="SMART" id="SM00382"/>
    </source>
</evidence>
<keyword evidence="3" id="KW-0547">Nucleotide-binding</keyword>
<dbReference type="Gene3D" id="1.10.8.60">
    <property type="match status" value="1"/>
</dbReference>
<feature type="domain" description="Cdc6 C-terminal" evidence="7">
    <location>
        <begin position="271"/>
        <end position="344"/>
    </location>
</feature>
<evidence type="ECO:0000256" key="5">
    <source>
        <dbReference type="SAM" id="MobiDB-lite"/>
    </source>
</evidence>
<dbReference type="Gene3D" id="1.10.10.10">
    <property type="entry name" value="Winged helix-like DNA-binding domain superfamily/Winged helix DNA-binding domain"/>
    <property type="match status" value="1"/>
</dbReference>
<dbReference type="InterPro" id="IPR003593">
    <property type="entry name" value="AAA+_ATPase"/>
</dbReference>
<protein>
    <submittedName>
        <fullName evidence="8">AAA family ATPase</fullName>
    </submittedName>
</protein>
<dbReference type="EMBL" id="WOWA01000004">
    <property type="protein sequence ID" value="NLV13243.1"/>
    <property type="molecule type" value="Genomic_DNA"/>
</dbReference>
<organism evidence="8 9">
    <name type="scientific">Haloarcula argentinensis</name>
    <dbReference type="NCBI Taxonomy" id="43776"/>
    <lineage>
        <taxon>Archaea</taxon>
        <taxon>Methanobacteriati</taxon>
        <taxon>Methanobacteriota</taxon>
        <taxon>Stenosarchaea group</taxon>
        <taxon>Halobacteria</taxon>
        <taxon>Halobacteriales</taxon>
        <taxon>Haloarculaceae</taxon>
        <taxon>Haloarcula</taxon>
    </lineage>
</organism>
<dbReference type="GO" id="GO:0016887">
    <property type="term" value="F:ATP hydrolysis activity"/>
    <property type="evidence" value="ECO:0007669"/>
    <property type="project" value="InterPro"/>
</dbReference>
<evidence type="ECO:0000256" key="3">
    <source>
        <dbReference type="ARBA" id="ARBA00022741"/>
    </source>
</evidence>
<dbReference type="InterPro" id="IPR036390">
    <property type="entry name" value="WH_DNA-bd_sf"/>
</dbReference>
<dbReference type="InterPro" id="IPR050311">
    <property type="entry name" value="ORC1/CDC6"/>
</dbReference>
<name>A0A847UBS1_HALAR</name>
<evidence type="ECO:0000313" key="8">
    <source>
        <dbReference type="EMBL" id="NLV13243.1"/>
    </source>
</evidence>
<dbReference type="SMART" id="SM00382">
    <property type="entry name" value="AAA"/>
    <property type="match status" value="1"/>
</dbReference>
<dbReference type="PANTHER" id="PTHR10763">
    <property type="entry name" value="CELL DIVISION CONTROL PROTEIN 6-RELATED"/>
    <property type="match status" value="1"/>
</dbReference>
<evidence type="ECO:0000313" key="9">
    <source>
        <dbReference type="Proteomes" id="UP000641625"/>
    </source>
</evidence>
<evidence type="ECO:0000256" key="2">
    <source>
        <dbReference type="ARBA" id="ARBA00022705"/>
    </source>
</evidence>
<comment type="caution">
    <text evidence="8">The sequence shown here is derived from an EMBL/GenBank/DDBJ whole genome shotgun (WGS) entry which is preliminary data.</text>
</comment>
<feature type="domain" description="AAA+ ATPase" evidence="6">
    <location>
        <begin position="39"/>
        <end position="180"/>
    </location>
</feature>
<dbReference type="PANTHER" id="PTHR10763:SF26">
    <property type="entry name" value="CELL DIVISION CONTROL PROTEIN 6 HOMOLOG"/>
    <property type="match status" value="1"/>
</dbReference>
<keyword evidence="2" id="KW-0235">DNA replication</keyword>
<dbReference type="CDD" id="cd00009">
    <property type="entry name" value="AAA"/>
    <property type="match status" value="1"/>
</dbReference>
<evidence type="ECO:0000256" key="1">
    <source>
        <dbReference type="ARBA" id="ARBA00006184"/>
    </source>
</evidence>
<dbReference type="GO" id="GO:0005524">
    <property type="term" value="F:ATP binding"/>
    <property type="evidence" value="ECO:0007669"/>
    <property type="project" value="UniProtKB-KW"/>
</dbReference>
<proteinExistence type="inferred from homology"/>
<sequence length="345" mass="39824">MVEQPLQDPTPLKHNYIPKQITNREREQSELSNVLPEGSAQNLFIHGSRGTGKTHLTHLTLEETADEVNKCYIPCDGHDTQYKALKQIYRNLSNEEIGDGYHTSDLQRKVVEKTQAVDTLIVLDEVDFLLLNDGNDLLYFLSRMETRGNTGLILISSNHEELKNQVEERTYSSLQPRRIGFEPYTAEEAYEILVARARKSLKPQSLQKAALTYIASTTQNITSGLYWLKHAAETTDSIITESHVQQVQETAFEKYAGHQLNNFSEDHRLLYQAVQELETERENEIRTGMIYDRYQELCQTYNENTLSKRRLSDFLKHLELLNLIESQYHYGGSKGKTREISICHR</sequence>
<dbReference type="AlphaFoldDB" id="A0A847UBS1"/>
<evidence type="ECO:0000259" key="7">
    <source>
        <dbReference type="SMART" id="SM01074"/>
    </source>
</evidence>
<dbReference type="InterPro" id="IPR049945">
    <property type="entry name" value="AAA_22"/>
</dbReference>
<dbReference type="SUPFAM" id="SSF52540">
    <property type="entry name" value="P-loop containing nucleoside triphosphate hydrolases"/>
    <property type="match status" value="1"/>
</dbReference>
<comment type="similarity">
    <text evidence="1">Belongs to the CDC6/cdc18 family.</text>
</comment>
<accession>A0A847UBS1</accession>
<dbReference type="InterPro" id="IPR027417">
    <property type="entry name" value="P-loop_NTPase"/>
</dbReference>
<dbReference type="CDD" id="cd08768">
    <property type="entry name" value="Cdc6_C"/>
    <property type="match status" value="1"/>
</dbReference>
<dbReference type="Pfam" id="PF13401">
    <property type="entry name" value="AAA_22"/>
    <property type="match status" value="1"/>
</dbReference>
<dbReference type="RefSeq" id="WP_170096788.1">
    <property type="nucleotide sequence ID" value="NZ_WOWA01000004.1"/>
</dbReference>
<reference evidence="8" key="1">
    <citation type="submission" date="2019-12" db="EMBL/GenBank/DDBJ databases">
        <title>Whole genome sequencing of Haloarcula argentinensis strain pws5.</title>
        <authorList>
            <person name="Verma D.K."/>
            <person name="Gopal K."/>
            <person name="Prasad E.S."/>
        </authorList>
    </citation>
    <scope>NUCLEOTIDE SEQUENCE</scope>
    <source>
        <strain evidence="8">Pws5</strain>
    </source>
</reference>
<keyword evidence="4" id="KW-0067">ATP-binding</keyword>
<dbReference type="GO" id="GO:0006260">
    <property type="term" value="P:DNA replication"/>
    <property type="evidence" value="ECO:0007669"/>
    <property type="project" value="UniProtKB-KW"/>
</dbReference>
<dbReference type="Pfam" id="PF09079">
    <property type="entry name" value="WHD_Cdc6"/>
    <property type="match status" value="1"/>
</dbReference>
<dbReference type="Gene3D" id="3.40.50.300">
    <property type="entry name" value="P-loop containing nucleotide triphosphate hydrolases"/>
    <property type="match status" value="1"/>
</dbReference>
<feature type="region of interest" description="Disordered" evidence="5">
    <location>
        <begin position="1"/>
        <end position="20"/>
    </location>
</feature>
<dbReference type="SMART" id="SM01074">
    <property type="entry name" value="Cdc6_C"/>
    <property type="match status" value="1"/>
</dbReference>
<dbReference type="SUPFAM" id="SSF46785">
    <property type="entry name" value="Winged helix' DNA-binding domain"/>
    <property type="match status" value="1"/>
</dbReference>
<gene>
    <name evidence="8" type="ORF">GOC77_08155</name>
</gene>